<dbReference type="RefSeq" id="WP_046145035.1">
    <property type="nucleotide sequence ID" value="NZ_KQ033912.1"/>
</dbReference>
<name>A0A0F5JQ35_9BACT</name>
<dbReference type="Pfam" id="PF20449">
    <property type="entry name" value="DUF6706"/>
    <property type="match status" value="1"/>
</dbReference>
<proteinExistence type="predicted"/>
<dbReference type="STRING" id="927665.HMPREF1535_00203"/>
<reference evidence="1 2" key="1">
    <citation type="submission" date="2013-04" db="EMBL/GenBank/DDBJ databases">
        <title>The Genome Sequence of Parabacteroides goldsteinii DSM 19448.</title>
        <authorList>
            <consortium name="The Broad Institute Genomics Platform"/>
            <person name="Earl A."/>
            <person name="Ward D."/>
            <person name="Feldgarden M."/>
            <person name="Gevers D."/>
            <person name="Martens E."/>
            <person name="Sakamoto M."/>
            <person name="Benno Y."/>
            <person name="Song Y."/>
            <person name="Liu C."/>
            <person name="Lee J."/>
            <person name="Bolanos M."/>
            <person name="Vaisanen M.L."/>
            <person name="Finegold S.M."/>
            <person name="Walker B."/>
            <person name="Young S."/>
            <person name="Zeng Q."/>
            <person name="Gargeya S."/>
            <person name="Fitzgerald M."/>
            <person name="Haas B."/>
            <person name="Abouelleil A."/>
            <person name="Allen A.W."/>
            <person name="Alvarado L."/>
            <person name="Arachchi H.M."/>
            <person name="Berlin A.M."/>
            <person name="Chapman S.B."/>
            <person name="Gainer-Dewar J."/>
            <person name="Goldberg J."/>
            <person name="Griggs A."/>
            <person name="Gujja S."/>
            <person name="Hansen M."/>
            <person name="Howarth C."/>
            <person name="Imamovic A."/>
            <person name="Ireland A."/>
            <person name="Larimer J."/>
            <person name="McCowan C."/>
            <person name="Murphy C."/>
            <person name="Pearson M."/>
            <person name="Poon T.W."/>
            <person name="Priest M."/>
            <person name="Roberts A."/>
            <person name="Saif S."/>
            <person name="Shea T."/>
            <person name="Sisk P."/>
            <person name="Sykes S."/>
            <person name="Wortman J."/>
            <person name="Nusbaum C."/>
            <person name="Birren B."/>
        </authorList>
    </citation>
    <scope>NUCLEOTIDE SEQUENCE [LARGE SCALE GENOMIC DNA]</scope>
    <source>
        <strain evidence="1 2">DSM 19448</strain>
    </source>
</reference>
<dbReference type="Proteomes" id="UP000033047">
    <property type="component" value="Unassembled WGS sequence"/>
</dbReference>
<dbReference type="AlphaFoldDB" id="A0A0F5JQ35"/>
<evidence type="ECO:0000313" key="1">
    <source>
        <dbReference type="EMBL" id="KKB59931.1"/>
    </source>
</evidence>
<gene>
    <name evidence="1" type="ORF">HMPREF1535_00203</name>
</gene>
<organism evidence="1 2">
    <name type="scientific">Parabacteroides goldsteinii DSM 19448 = WAL 12034</name>
    <dbReference type="NCBI Taxonomy" id="927665"/>
    <lineage>
        <taxon>Bacteria</taxon>
        <taxon>Pseudomonadati</taxon>
        <taxon>Bacteroidota</taxon>
        <taxon>Bacteroidia</taxon>
        <taxon>Bacteroidales</taxon>
        <taxon>Tannerellaceae</taxon>
        <taxon>Parabacteroides</taxon>
    </lineage>
</organism>
<evidence type="ECO:0000313" key="2">
    <source>
        <dbReference type="Proteomes" id="UP000033047"/>
    </source>
</evidence>
<comment type="caution">
    <text evidence="1">The sequence shown here is derived from an EMBL/GenBank/DDBJ whole genome shotgun (WGS) entry which is preliminary data.</text>
</comment>
<dbReference type="PATRIC" id="fig|927665.4.peg.205"/>
<protein>
    <submittedName>
        <fullName evidence="1">Uncharacterized protein</fullName>
    </submittedName>
</protein>
<sequence>MTVNDYIQQKFQTFGIQVSEADLLDMCLTSKISGEDEMNEDCYDRVSVAIAKFIPSLLLRATSIGESGFSMSWNIQGIKDYYSFLCKKHGLKDELNTNKPKVSFR</sequence>
<accession>A0A0F5JQ35</accession>
<dbReference type="EMBL" id="AQHV01000001">
    <property type="protein sequence ID" value="KKB59931.1"/>
    <property type="molecule type" value="Genomic_DNA"/>
</dbReference>
<dbReference type="HOGENOM" id="CLU_175371_0_0_10"/>
<dbReference type="InterPro" id="IPR046552">
    <property type="entry name" value="DUF6706"/>
</dbReference>